<comment type="similarity">
    <text evidence="2">Belongs to the AzlC family.</text>
</comment>
<feature type="transmembrane region" description="Helical" evidence="8">
    <location>
        <begin position="18"/>
        <end position="41"/>
    </location>
</feature>
<accession>A0A9X2PI84</accession>
<keyword evidence="10" id="KW-1185">Reference proteome</keyword>
<evidence type="ECO:0000256" key="7">
    <source>
        <dbReference type="ARBA" id="ARBA00023136"/>
    </source>
</evidence>
<dbReference type="InterPro" id="IPR011606">
    <property type="entry name" value="Brnchd-chn_aa_trnsp_permease"/>
</dbReference>
<evidence type="ECO:0000256" key="8">
    <source>
        <dbReference type="SAM" id="Phobius"/>
    </source>
</evidence>
<proteinExistence type="inferred from homology"/>
<evidence type="ECO:0000256" key="3">
    <source>
        <dbReference type="ARBA" id="ARBA00022448"/>
    </source>
</evidence>
<sequence length="251" mass="26011">MHSPPSIPEAGEAGTPVWFLRGAIASLSAPGFVLLATFLGFGGLLHDLGFPIVAGLISTVLVWALPAQVILVGGLASGSSLPALAIAVCLSGVRLLPMVVSLMPLMRGRRPRLWQELLCAHFVAVTLWAEGFRLLPKVPTAARPAFSVGVGAGLMTTSVIGTAAGFYLTNVLPAPLAVALLLLTPISFTILLVRNAKARVDWLAIVLGAAISPFASYLPGGLDLFWAGVGGGTLAFVIARLPPKRRTGARP</sequence>
<evidence type="ECO:0000256" key="6">
    <source>
        <dbReference type="ARBA" id="ARBA00022989"/>
    </source>
</evidence>
<evidence type="ECO:0000256" key="4">
    <source>
        <dbReference type="ARBA" id="ARBA00022475"/>
    </source>
</evidence>
<name>A0A9X2PI84_9HYPH</name>
<feature type="transmembrane region" description="Helical" evidence="8">
    <location>
        <begin position="224"/>
        <end position="241"/>
    </location>
</feature>
<organism evidence="9 10">
    <name type="scientific">Ancylobacter mangrovi</name>
    <dbReference type="NCBI Taxonomy" id="2972472"/>
    <lineage>
        <taxon>Bacteria</taxon>
        <taxon>Pseudomonadati</taxon>
        <taxon>Pseudomonadota</taxon>
        <taxon>Alphaproteobacteria</taxon>
        <taxon>Hyphomicrobiales</taxon>
        <taxon>Xanthobacteraceae</taxon>
        <taxon>Ancylobacter</taxon>
    </lineage>
</organism>
<dbReference type="GO" id="GO:0005886">
    <property type="term" value="C:plasma membrane"/>
    <property type="evidence" value="ECO:0007669"/>
    <property type="project" value="UniProtKB-SubCell"/>
</dbReference>
<protein>
    <submittedName>
        <fullName evidence="9">AzlC family ABC transporter permease</fullName>
    </submittedName>
</protein>
<evidence type="ECO:0000256" key="2">
    <source>
        <dbReference type="ARBA" id="ARBA00010735"/>
    </source>
</evidence>
<keyword evidence="7 8" id="KW-0472">Membrane</keyword>
<dbReference type="AlphaFoldDB" id="A0A9X2PI84"/>
<feature type="transmembrane region" description="Helical" evidence="8">
    <location>
        <begin position="200"/>
        <end position="218"/>
    </location>
</feature>
<comment type="subcellular location">
    <subcellularLocation>
        <location evidence="1">Cell membrane</location>
        <topology evidence="1">Multi-pass membrane protein</topology>
    </subcellularLocation>
</comment>
<dbReference type="RefSeq" id="WP_258733822.1">
    <property type="nucleotide sequence ID" value="NZ_JANTHZ010000007.1"/>
</dbReference>
<evidence type="ECO:0000256" key="1">
    <source>
        <dbReference type="ARBA" id="ARBA00004651"/>
    </source>
</evidence>
<feature type="transmembrane region" description="Helical" evidence="8">
    <location>
        <begin position="145"/>
        <end position="168"/>
    </location>
</feature>
<dbReference type="GO" id="GO:1903785">
    <property type="term" value="P:L-valine transmembrane transport"/>
    <property type="evidence" value="ECO:0007669"/>
    <property type="project" value="TreeGrafter"/>
</dbReference>
<dbReference type="EMBL" id="JANTHZ010000007">
    <property type="protein sequence ID" value="MCS0496668.1"/>
    <property type="molecule type" value="Genomic_DNA"/>
</dbReference>
<evidence type="ECO:0000313" key="9">
    <source>
        <dbReference type="EMBL" id="MCS0496668.1"/>
    </source>
</evidence>
<keyword evidence="4" id="KW-1003">Cell membrane</keyword>
<comment type="caution">
    <text evidence="9">The sequence shown here is derived from an EMBL/GenBank/DDBJ whole genome shotgun (WGS) entry which is preliminary data.</text>
</comment>
<evidence type="ECO:0000313" key="10">
    <source>
        <dbReference type="Proteomes" id="UP001151088"/>
    </source>
</evidence>
<dbReference type="Proteomes" id="UP001151088">
    <property type="component" value="Unassembled WGS sequence"/>
</dbReference>
<dbReference type="Pfam" id="PF03591">
    <property type="entry name" value="AzlC"/>
    <property type="match status" value="1"/>
</dbReference>
<keyword evidence="5 8" id="KW-0812">Transmembrane</keyword>
<dbReference type="PANTHER" id="PTHR34979:SF1">
    <property type="entry name" value="INNER MEMBRANE PROTEIN YGAZ"/>
    <property type="match status" value="1"/>
</dbReference>
<keyword evidence="3" id="KW-0813">Transport</keyword>
<evidence type="ECO:0000256" key="5">
    <source>
        <dbReference type="ARBA" id="ARBA00022692"/>
    </source>
</evidence>
<keyword evidence="6 8" id="KW-1133">Transmembrane helix</keyword>
<feature type="transmembrane region" description="Helical" evidence="8">
    <location>
        <begin position="83"/>
        <end position="105"/>
    </location>
</feature>
<reference evidence="9" key="1">
    <citation type="submission" date="2022-08" db="EMBL/GenBank/DDBJ databases">
        <authorList>
            <person name="Li F."/>
        </authorList>
    </citation>
    <scope>NUCLEOTIDE SEQUENCE</scope>
    <source>
        <strain evidence="9">MQZ15Z-1</strain>
    </source>
</reference>
<gene>
    <name evidence="9" type="ORF">NVS89_16320</name>
</gene>
<dbReference type="PANTHER" id="PTHR34979">
    <property type="entry name" value="INNER MEMBRANE PROTEIN YGAZ"/>
    <property type="match status" value="1"/>
</dbReference>
<feature type="transmembrane region" description="Helical" evidence="8">
    <location>
        <begin position="48"/>
        <end position="71"/>
    </location>
</feature>
<feature type="transmembrane region" description="Helical" evidence="8">
    <location>
        <begin position="174"/>
        <end position="193"/>
    </location>
</feature>